<dbReference type="InterPro" id="IPR002078">
    <property type="entry name" value="Sigma_54_int"/>
</dbReference>
<sequence length="566" mass="62018">MTNMLVLVQFIFTIIMGLYFFNALKGQQTNKIVIDKESRKEMDNLKKLRNIKLSEPLTERSRPTSFDEVIGQEKGIKALQAALCGPNPQHVIIYGPPGVGKTAAARLVLQDAKIKEYSPFKKAAKFVEIDATTIRFDDRGIADPLIGSVHDPIYQGAGPLGIAGIPQPKPGAVTKAHGGVLFIDEIGELHPIEMNKLLKVLEDRKVFLDSAYYNSSDPNMPTYIRDIFENGLPADFRLVGATTRNPEEIAPALRSRCVEVFFRSLLPEEIESIAKNAANKIGFKLEEKACKTIGKYSNNGRDAVNLVQLASGIALNDKRDEINVCDVEWIIENGHYSPRPEIKIYNTPRIGYVNGLAVYGANMGTVMEIEVTAIKSSSRKGSINVTGIVEEEQISSYDRKVRRKSTAKCSVENVTTALQNVFNLNLDEYHIHVNFPGGVPVDGPSAGISIATAIYSAVKEVFVDNEVAMTGEISLYGEVKPVGGINSKIQAAIKAGAKKVLIPYDNWQENFSDITEAKIIAVKNVKEVIKEALVQEKNISKHNSMQISTDILSADSLNNPGNSVSG</sequence>
<dbReference type="InterPro" id="IPR003593">
    <property type="entry name" value="AAA+_ATPase"/>
</dbReference>
<dbReference type="Gene3D" id="3.30.230.10">
    <property type="match status" value="1"/>
</dbReference>
<dbReference type="InterPro" id="IPR014251">
    <property type="entry name" value="Spore_LonB"/>
</dbReference>
<dbReference type="PANTHER" id="PTHR10046">
    <property type="entry name" value="ATP DEPENDENT LON PROTEASE FAMILY MEMBER"/>
    <property type="match status" value="1"/>
</dbReference>
<evidence type="ECO:0000256" key="2">
    <source>
        <dbReference type="ARBA" id="ARBA00022801"/>
    </source>
</evidence>
<keyword evidence="6" id="KW-0812">Transmembrane</keyword>
<protein>
    <recommendedName>
        <fullName evidence="5">endopeptidase La</fullName>
        <ecNumber evidence="5">3.4.21.53</ecNumber>
    </recommendedName>
</protein>
<comment type="similarity">
    <text evidence="5">Belongs to the peptidase S16 family.</text>
</comment>
<dbReference type="Pfam" id="PF01078">
    <property type="entry name" value="Mg_chelatase"/>
    <property type="match status" value="1"/>
</dbReference>
<dbReference type="InterPro" id="IPR027417">
    <property type="entry name" value="P-loop_NTPase"/>
</dbReference>
<evidence type="ECO:0000313" key="9">
    <source>
        <dbReference type="EMBL" id="MBC2399840.1"/>
    </source>
</evidence>
<dbReference type="GO" id="GO:0006355">
    <property type="term" value="P:regulation of DNA-templated transcription"/>
    <property type="evidence" value="ECO:0007669"/>
    <property type="project" value="InterPro"/>
</dbReference>
<evidence type="ECO:0000256" key="4">
    <source>
        <dbReference type="ARBA" id="ARBA00026070"/>
    </source>
</evidence>
<dbReference type="InterPro" id="IPR020568">
    <property type="entry name" value="Ribosomal_Su5_D2-typ_SF"/>
</dbReference>
<comment type="caution">
    <text evidence="9">The sequence shown here is derived from an EMBL/GenBank/DDBJ whole genome shotgun (WGS) entry which is preliminary data.</text>
</comment>
<keyword evidence="3 5" id="KW-0720">Serine protease</keyword>
<organism evidence="9 10">
    <name type="scientific">Clostridium tetanomorphum</name>
    <dbReference type="NCBI Taxonomy" id="1553"/>
    <lineage>
        <taxon>Bacteria</taxon>
        <taxon>Bacillati</taxon>
        <taxon>Bacillota</taxon>
        <taxon>Clostridia</taxon>
        <taxon>Eubacteriales</taxon>
        <taxon>Clostridiaceae</taxon>
        <taxon>Clostridium</taxon>
    </lineage>
</organism>
<keyword evidence="10" id="KW-1185">Reference proteome</keyword>
<dbReference type="SUPFAM" id="SSF52540">
    <property type="entry name" value="P-loop containing nucleoside triphosphate hydrolases"/>
    <property type="match status" value="1"/>
</dbReference>
<keyword evidence="1 5" id="KW-0645">Protease</keyword>
<feature type="active site" evidence="5">
    <location>
        <position position="488"/>
    </location>
</feature>
<dbReference type="InterPro" id="IPR000523">
    <property type="entry name" value="Mg_chelatse_chII-like_cat_dom"/>
</dbReference>
<dbReference type="SMART" id="SM00382">
    <property type="entry name" value="AAA"/>
    <property type="match status" value="1"/>
</dbReference>
<comment type="subunit">
    <text evidence="4">Homohexamer. Organized in a ring with a central cavity.</text>
</comment>
<keyword evidence="6" id="KW-0472">Membrane</keyword>
<reference evidence="9 10" key="1">
    <citation type="submission" date="2020-04" db="EMBL/GenBank/DDBJ databases">
        <title>Genomic insights into acetone-butanol-ethanol (ABE) fermentation by sequencing solventogenic clostridia strains.</title>
        <authorList>
            <person name="Brown S."/>
        </authorList>
    </citation>
    <scope>NUCLEOTIDE SEQUENCE [LARGE SCALE GENOMIC DNA]</scope>
    <source>
        <strain evidence="9 10">DJ011</strain>
    </source>
</reference>
<evidence type="ECO:0000313" key="10">
    <source>
        <dbReference type="Proteomes" id="UP000563151"/>
    </source>
</evidence>
<dbReference type="PROSITE" id="PS50045">
    <property type="entry name" value="SIGMA54_INTERACT_4"/>
    <property type="match status" value="1"/>
</dbReference>
<dbReference type="EMBL" id="JAAZWO010000037">
    <property type="protein sequence ID" value="MBC2399840.1"/>
    <property type="molecule type" value="Genomic_DNA"/>
</dbReference>
<dbReference type="InterPro" id="IPR008269">
    <property type="entry name" value="Lon_proteolytic"/>
</dbReference>
<proteinExistence type="inferred from homology"/>
<dbReference type="InterPro" id="IPR014721">
    <property type="entry name" value="Ribsml_uS5_D2-typ_fold_subgr"/>
</dbReference>
<accession>A0A923EB71</accession>
<comment type="catalytic activity">
    <reaction evidence="5">
        <text>Hydrolysis of proteins in presence of ATP.</text>
        <dbReference type="EC" id="3.4.21.53"/>
    </reaction>
</comment>
<feature type="transmembrane region" description="Helical" evidence="6">
    <location>
        <begin position="6"/>
        <end position="24"/>
    </location>
</feature>
<dbReference type="NCBIfam" id="TIGR02902">
    <property type="entry name" value="spore_lonB"/>
    <property type="match status" value="1"/>
</dbReference>
<dbReference type="InterPro" id="IPR027065">
    <property type="entry name" value="Lon_Prtase"/>
</dbReference>
<dbReference type="Pfam" id="PF05362">
    <property type="entry name" value="Lon_C"/>
    <property type="match status" value="1"/>
</dbReference>
<feature type="active site" evidence="5">
    <location>
        <position position="445"/>
    </location>
</feature>
<dbReference type="CDD" id="cd00009">
    <property type="entry name" value="AAA"/>
    <property type="match status" value="1"/>
</dbReference>
<evidence type="ECO:0000256" key="3">
    <source>
        <dbReference type="ARBA" id="ARBA00022825"/>
    </source>
</evidence>
<gene>
    <name evidence="9" type="primary">lonB</name>
    <name evidence="9" type="ORF">HGG79_19040</name>
</gene>
<evidence type="ECO:0000256" key="1">
    <source>
        <dbReference type="ARBA" id="ARBA00022670"/>
    </source>
</evidence>
<dbReference type="GO" id="GO:0030163">
    <property type="term" value="P:protein catabolic process"/>
    <property type="evidence" value="ECO:0007669"/>
    <property type="project" value="InterPro"/>
</dbReference>
<evidence type="ECO:0000259" key="7">
    <source>
        <dbReference type="PROSITE" id="PS50045"/>
    </source>
</evidence>
<evidence type="ECO:0000256" key="6">
    <source>
        <dbReference type="SAM" id="Phobius"/>
    </source>
</evidence>
<dbReference type="PROSITE" id="PS51786">
    <property type="entry name" value="LON_PROTEOLYTIC"/>
    <property type="match status" value="1"/>
</dbReference>
<evidence type="ECO:0000259" key="8">
    <source>
        <dbReference type="PROSITE" id="PS51786"/>
    </source>
</evidence>
<dbReference type="SUPFAM" id="SSF54211">
    <property type="entry name" value="Ribosomal protein S5 domain 2-like"/>
    <property type="match status" value="1"/>
</dbReference>
<keyword evidence="6" id="KW-1133">Transmembrane helix</keyword>
<dbReference type="GO" id="GO:0004252">
    <property type="term" value="F:serine-type endopeptidase activity"/>
    <property type="evidence" value="ECO:0007669"/>
    <property type="project" value="UniProtKB-UniRule"/>
</dbReference>
<dbReference type="GO" id="GO:0006508">
    <property type="term" value="P:proteolysis"/>
    <property type="evidence" value="ECO:0007669"/>
    <property type="project" value="UniProtKB-KW"/>
</dbReference>
<dbReference type="CDD" id="cd18139">
    <property type="entry name" value="HLD_clamp_RarA"/>
    <property type="match status" value="1"/>
</dbReference>
<dbReference type="EC" id="3.4.21.53" evidence="5"/>
<name>A0A923EB71_CLOTT</name>
<dbReference type="GO" id="GO:0005524">
    <property type="term" value="F:ATP binding"/>
    <property type="evidence" value="ECO:0007669"/>
    <property type="project" value="InterPro"/>
</dbReference>
<evidence type="ECO:0000256" key="5">
    <source>
        <dbReference type="PROSITE-ProRule" id="PRU01122"/>
    </source>
</evidence>
<dbReference type="PRINTS" id="PR00830">
    <property type="entry name" value="ENDOLAPTASE"/>
</dbReference>
<dbReference type="Proteomes" id="UP000563151">
    <property type="component" value="Unassembled WGS sequence"/>
</dbReference>
<dbReference type="AlphaFoldDB" id="A0A923EB71"/>
<dbReference type="RefSeq" id="WP_035148812.1">
    <property type="nucleotide sequence ID" value="NZ_JAAZWO010000037.1"/>
</dbReference>
<feature type="domain" description="Sigma-54 factor interaction" evidence="7">
    <location>
        <begin position="91"/>
        <end position="266"/>
    </location>
</feature>
<dbReference type="GO" id="GO:0004176">
    <property type="term" value="F:ATP-dependent peptidase activity"/>
    <property type="evidence" value="ECO:0007669"/>
    <property type="project" value="UniProtKB-UniRule"/>
</dbReference>
<dbReference type="Gene3D" id="3.40.50.300">
    <property type="entry name" value="P-loop containing nucleotide triphosphate hydrolases"/>
    <property type="match status" value="1"/>
</dbReference>
<feature type="domain" description="Lon proteolytic" evidence="8">
    <location>
        <begin position="347"/>
        <end position="535"/>
    </location>
</feature>
<keyword evidence="2 5" id="KW-0378">Hydrolase</keyword>